<evidence type="ECO:0000256" key="1">
    <source>
        <dbReference type="SAM" id="MobiDB-lite"/>
    </source>
</evidence>
<organism evidence="2">
    <name type="scientific">Microbacterium sp. LWS13-1.2</name>
    <dbReference type="NCBI Taxonomy" id="3135264"/>
    <lineage>
        <taxon>Bacteria</taxon>
        <taxon>Bacillati</taxon>
        <taxon>Actinomycetota</taxon>
        <taxon>Actinomycetes</taxon>
        <taxon>Micrococcales</taxon>
        <taxon>Microbacteriaceae</taxon>
        <taxon>Microbacterium</taxon>
    </lineage>
</organism>
<dbReference type="EMBL" id="CP151632">
    <property type="protein sequence ID" value="WZO33991.1"/>
    <property type="molecule type" value="Genomic_DNA"/>
</dbReference>
<proteinExistence type="predicted"/>
<gene>
    <name evidence="2" type="ORF">MRBLWS13_001631</name>
</gene>
<name>A0AAU6SAL9_9MICO</name>
<protein>
    <submittedName>
        <fullName evidence="2">Uncharacterized protein</fullName>
    </submittedName>
</protein>
<feature type="compositionally biased region" description="Polar residues" evidence="1">
    <location>
        <begin position="747"/>
        <end position="756"/>
    </location>
</feature>
<accession>A0AAU6SAL9</accession>
<evidence type="ECO:0000313" key="2">
    <source>
        <dbReference type="EMBL" id="WZO33991.1"/>
    </source>
</evidence>
<dbReference type="AlphaFoldDB" id="A0AAU6SAL9"/>
<sequence length="871" mass="96602">MSDQVSVSVTVDQTSSLYASDAVRWAIAQVERAQSGGGKSIALRVTSTDDMALGETAARVHGVSEAFAVITGPDGRVIAGDERGVVYALLEIEDTLRTGGDVMHALRERVEEPTNAVRGIMRLFTSEPEDSPWFRKREFWVEYLDELARHRINRFTFTAGAGYDYLIDRQVDDTYFCFFYPYVLKLPGYDVSVDGLPAAEREENMDLLKFIARETVRRGISFRLGLWNHAYDYGTDRADERHRILGLGSETHAIYCRDALVELLRQVPEISGITFRVHFEGGVPEPTHEFWATVLERLSEVDTLHELDFHAKGVDENLIATVDALGKKLVLSPKYWAEHMGPPYHQASIRTREAAPPALVDDQGRPRFVGSPNTGHHDPTVTGTSVTSRRSFTRYGYGDFLRSDRTYDLIYRVWPGTQRVLMWGDPAMAAGIGREASFGGALGVEWFEPMSFKGKKGSGSTGGREVYEDADLALGIDDWRKFSYTYRLWGRLTYDPMTEPDVWKRALRQDFGDAADEAEQALASATRILPYLLLTHAPSVANNVYWPEMITPVPIIRDAAPTANPYAESGWPANSDFDMNPPHHFGNVSSLDPQLFATVDEFVSAITLGGAIAKVTPLDSADRFERLARAALAHLAAASQLIPDEDDPTWRRWKADVRIMAGIGLFTASKLRAATAFALSSRGTPVAGFDAVEHYDSAIRAWKDLSDVASVYRSDLTFGQTDYSRGHWRDRLPAIIADRDAVSSALSHSTGASGLSPTLADLTRSPAPPATIDAPEQVKRGDEIAVVVTARGTNAVNLWVRRTDQSQPWLSLPTTREGHCFSATIDNSMTDTPFDLQIIVELVGETDRWLVPGFDDELSGRPYIVVSVRPR</sequence>
<dbReference type="RefSeq" id="WP_349428527.1">
    <property type="nucleotide sequence ID" value="NZ_CP151632.1"/>
</dbReference>
<feature type="region of interest" description="Disordered" evidence="1">
    <location>
        <begin position="747"/>
        <end position="774"/>
    </location>
</feature>
<reference evidence="2" key="1">
    <citation type="submission" date="2024-04" db="EMBL/GenBank/DDBJ databases">
        <authorList>
            <person name="Roder T."/>
            <person name="Oberhansli S."/>
            <person name="Kreuzer M."/>
        </authorList>
    </citation>
    <scope>NUCLEOTIDE SEQUENCE</scope>
    <source>
        <strain evidence="2">LWS13-1.2</strain>
    </source>
</reference>